<evidence type="ECO:0000313" key="7">
    <source>
        <dbReference type="Proteomes" id="UP000663832"/>
    </source>
</evidence>
<organism evidence="5 8">
    <name type="scientific">Adineta steineri</name>
    <dbReference type="NCBI Taxonomy" id="433720"/>
    <lineage>
        <taxon>Eukaryota</taxon>
        <taxon>Metazoa</taxon>
        <taxon>Spiralia</taxon>
        <taxon>Gnathifera</taxon>
        <taxon>Rotifera</taxon>
        <taxon>Eurotatoria</taxon>
        <taxon>Bdelloidea</taxon>
        <taxon>Adinetida</taxon>
        <taxon>Adinetidae</taxon>
        <taxon>Adineta</taxon>
    </lineage>
</organism>
<dbReference type="SUPFAM" id="SSF110857">
    <property type="entry name" value="Gamma-glutamyl cyclotransferase-like"/>
    <property type="match status" value="1"/>
</dbReference>
<dbReference type="Proteomes" id="UP000663877">
    <property type="component" value="Unassembled WGS sequence"/>
</dbReference>
<dbReference type="Proteomes" id="UP000663832">
    <property type="component" value="Unassembled WGS sequence"/>
</dbReference>
<dbReference type="PANTHER" id="PTHR12935">
    <property type="entry name" value="GAMMA-GLUTAMYLCYCLOTRANSFERASE"/>
    <property type="match status" value="1"/>
</dbReference>
<keyword evidence="2" id="KW-0456">Lyase</keyword>
<feature type="binding site" evidence="4">
    <location>
        <position position="170"/>
    </location>
    <ligand>
        <name>substrate</name>
    </ligand>
</feature>
<evidence type="ECO:0000313" key="8">
    <source>
        <dbReference type="Proteomes" id="UP000663877"/>
    </source>
</evidence>
<dbReference type="Gene3D" id="3.10.490.10">
    <property type="entry name" value="Gamma-glutamyl cyclotransferase-like"/>
    <property type="match status" value="1"/>
</dbReference>
<gene>
    <name evidence="5" type="ORF">BJG266_LOCUS24244</name>
    <name evidence="6" type="ORF">QVE165_LOCUS41059</name>
</gene>
<proteinExistence type="predicted"/>
<evidence type="ECO:0000256" key="3">
    <source>
        <dbReference type="PIRSR" id="PIRSR617939-1"/>
    </source>
</evidence>
<evidence type="ECO:0000256" key="4">
    <source>
        <dbReference type="PIRSR" id="PIRSR617939-2"/>
    </source>
</evidence>
<protein>
    <recommendedName>
        <fullName evidence="1">gamma-glutamylcyclotransferase</fullName>
        <ecNumber evidence="1">4.3.2.9</ecNumber>
    </recommendedName>
</protein>
<evidence type="ECO:0000313" key="6">
    <source>
        <dbReference type="EMBL" id="CAF1462872.1"/>
    </source>
</evidence>
<feature type="active site" description="Proton acceptor" evidence="3">
    <location>
        <position position="131"/>
    </location>
</feature>
<dbReference type="PANTHER" id="PTHR12935:SF0">
    <property type="entry name" value="GAMMA-GLUTAMYLCYCLOTRANSFERASE"/>
    <property type="match status" value="1"/>
</dbReference>
<evidence type="ECO:0000256" key="2">
    <source>
        <dbReference type="ARBA" id="ARBA00023239"/>
    </source>
</evidence>
<evidence type="ECO:0000313" key="5">
    <source>
        <dbReference type="EMBL" id="CAF1153800.1"/>
    </source>
</evidence>
<dbReference type="EMBL" id="CAJNOM010000483">
    <property type="protein sequence ID" value="CAF1462872.1"/>
    <property type="molecule type" value="Genomic_DNA"/>
</dbReference>
<dbReference type="EMBL" id="CAJNOI010000171">
    <property type="protein sequence ID" value="CAF1153800.1"/>
    <property type="molecule type" value="Genomic_DNA"/>
</dbReference>
<reference evidence="5" key="1">
    <citation type="submission" date="2021-02" db="EMBL/GenBank/DDBJ databases">
        <authorList>
            <person name="Nowell W R."/>
        </authorList>
    </citation>
    <scope>NUCLEOTIDE SEQUENCE</scope>
</reference>
<dbReference type="InterPro" id="IPR036568">
    <property type="entry name" value="GGCT-like_sf"/>
</dbReference>
<dbReference type="InterPro" id="IPR017939">
    <property type="entry name" value="G-Glutamylcylcotransferase"/>
</dbReference>
<dbReference type="InterPro" id="IPR036400">
    <property type="entry name" value="Cyt_B5-like_heme/steroid_sf"/>
</dbReference>
<comment type="caution">
    <text evidence="5">The sequence shown here is derived from an EMBL/GenBank/DDBJ whole genome shotgun (WGS) entry which is preliminary data.</text>
</comment>
<accession>A0A814T5P7</accession>
<sequence length="340" mass="39566">MADSLHRLNSSSSDPNFKLSCDILLSKAVRHDQSSIDSILAHDNPEEPTIVLPDGQIYFWYLAIGSMNNPVSLHLRDLHPIISYPARCLKYRIVFRAPGGMADLEPLEEAEFDGVVHLLNEEQMTRLDKMEMVYKRIRVPVIDYQNKSHIVYAYKMDITQAPEGLPTERYLDIIVKGCEHYGVRPDYVNRLRQEQPVIPRKQPHMYQSFPDLPSDVYYTPEELARHNGNDPELPLWICVNGKILEYAGLPSSEDPDYESQKRFYSFVQTQFGGREIDYGLSKALYEPYYKVPLHENDLSDEHRAMIEDHYFTMQFRNNQKNYWKPIGRLRRSDNTANSSS</sequence>
<dbReference type="EC" id="4.3.2.9" evidence="1"/>
<dbReference type="OrthoDB" id="2924818at2759"/>
<dbReference type="InterPro" id="IPR013024">
    <property type="entry name" value="GGCT-like"/>
</dbReference>
<dbReference type="CDD" id="cd06661">
    <property type="entry name" value="GGCT_like"/>
    <property type="match status" value="1"/>
</dbReference>
<dbReference type="AlphaFoldDB" id="A0A814T5P7"/>
<keyword evidence="7" id="KW-1185">Reference proteome</keyword>
<dbReference type="GO" id="GO:0003839">
    <property type="term" value="F:gamma-glutamylcyclotransferase activity"/>
    <property type="evidence" value="ECO:0007669"/>
    <property type="project" value="UniProtKB-EC"/>
</dbReference>
<name>A0A814T5P7_9BILA</name>
<dbReference type="SUPFAM" id="SSF55856">
    <property type="entry name" value="Cytochrome b5-like heme/steroid binding domain"/>
    <property type="match status" value="1"/>
</dbReference>
<dbReference type="Pfam" id="PF13772">
    <property type="entry name" value="AIG2_2"/>
    <property type="match status" value="1"/>
</dbReference>
<evidence type="ECO:0000256" key="1">
    <source>
        <dbReference type="ARBA" id="ARBA00012346"/>
    </source>
</evidence>